<dbReference type="Proteomes" id="UP000066480">
    <property type="component" value="Chromosome"/>
</dbReference>
<dbReference type="GO" id="GO:0016787">
    <property type="term" value="F:hydrolase activity"/>
    <property type="evidence" value="ECO:0007669"/>
    <property type="project" value="UniProtKB-KW"/>
</dbReference>
<protein>
    <recommendedName>
        <fullName evidence="3">Carboxylic ester hydrolase</fullName>
        <ecNumber evidence="3">3.1.1.-</ecNumber>
    </recommendedName>
</protein>
<evidence type="ECO:0000256" key="1">
    <source>
        <dbReference type="ARBA" id="ARBA00005964"/>
    </source>
</evidence>
<dbReference type="EMBL" id="CP011112">
    <property type="protein sequence ID" value="AKU18578.1"/>
    <property type="molecule type" value="Genomic_DNA"/>
</dbReference>
<name>A0A0K1JPQ5_9MICO</name>
<dbReference type="OrthoDB" id="3199405at2"/>
<accession>A0A0K1JPQ5</accession>
<dbReference type="STRING" id="571913.VV02_02560"/>
<proteinExistence type="inferred from homology"/>
<dbReference type="RefSeq" id="WP_052596458.1">
    <property type="nucleotide sequence ID" value="NZ_CP011112.1"/>
</dbReference>
<dbReference type="Gene3D" id="3.40.50.1820">
    <property type="entry name" value="alpha/beta hydrolase"/>
    <property type="match status" value="1"/>
</dbReference>
<dbReference type="PATRIC" id="fig|571913.6.peg.526"/>
<feature type="domain" description="Carboxylesterase type B" evidence="4">
    <location>
        <begin position="38"/>
        <end position="533"/>
    </location>
</feature>
<evidence type="ECO:0000259" key="4">
    <source>
        <dbReference type="Pfam" id="PF00135"/>
    </source>
</evidence>
<dbReference type="PANTHER" id="PTHR11559">
    <property type="entry name" value="CARBOXYLESTERASE"/>
    <property type="match status" value="1"/>
</dbReference>
<dbReference type="EC" id="3.1.1.-" evidence="3"/>
<dbReference type="SUPFAM" id="SSF53474">
    <property type="entry name" value="alpha/beta-Hydrolases"/>
    <property type="match status" value="1"/>
</dbReference>
<dbReference type="InterPro" id="IPR019826">
    <property type="entry name" value="Carboxylesterase_B_AS"/>
</dbReference>
<feature type="signal peptide" evidence="3">
    <location>
        <begin position="1"/>
        <end position="29"/>
    </location>
</feature>
<dbReference type="ESTHER" id="9mico-a0a0k1jpq5">
    <property type="family name" value="Carb_B_Bacteria"/>
</dbReference>
<organism evidence="5 6">
    <name type="scientific">Luteipulveratus mongoliensis</name>
    <dbReference type="NCBI Taxonomy" id="571913"/>
    <lineage>
        <taxon>Bacteria</taxon>
        <taxon>Bacillati</taxon>
        <taxon>Actinomycetota</taxon>
        <taxon>Actinomycetes</taxon>
        <taxon>Micrococcales</taxon>
        <taxon>Dermacoccaceae</taxon>
        <taxon>Luteipulveratus</taxon>
    </lineage>
</organism>
<keyword evidence="2 3" id="KW-0378">Hydrolase</keyword>
<reference evidence="5 6" key="1">
    <citation type="submission" date="2015-03" db="EMBL/GenBank/DDBJ databases">
        <title>Luteipulveratus halotolerans sp. nov., a novel actinobacterium (Dermacoccaceae) from Sarawak, Malaysia.</title>
        <authorList>
            <person name="Juboi H."/>
            <person name="Basik A."/>
            <person name="Shamsul S.S."/>
            <person name="Arnold P."/>
            <person name="Schmitt E.K."/>
            <person name="Sanglier J.-J."/>
            <person name="Yeo T."/>
        </authorList>
    </citation>
    <scope>NUCLEOTIDE SEQUENCE [LARGE SCALE GENOMIC DNA]</scope>
    <source>
        <strain evidence="5 6">MN07-A0370</strain>
    </source>
</reference>
<dbReference type="KEGG" id="lmoi:VV02_02560"/>
<feature type="chain" id="PRO_5005392856" description="Carboxylic ester hydrolase" evidence="3">
    <location>
        <begin position="30"/>
        <end position="536"/>
    </location>
</feature>
<evidence type="ECO:0000313" key="5">
    <source>
        <dbReference type="EMBL" id="AKU18578.1"/>
    </source>
</evidence>
<evidence type="ECO:0000256" key="3">
    <source>
        <dbReference type="RuleBase" id="RU361235"/>
    </source>
</evidence>
<sequence>MTQHQTTARVALTAAVALATISVAGPAVAANTSPGQGSVVRTDAGKVRGTVDTNTLVFQGIPYAAPPKGARRWHSPAPVTPWHGTRNATHAGASCPQTAGFLGDPSSVDEDCLFLNVTTPRRSSAKPRPVMVFVHGGGYYSGSGALYGAKKMASQGDLVVVTPNYRLGIFGFLDHPALGPTAGNFGLEDQQAALRWVRKNAKAFGGDPNNVTLVGESAGSVSTCSHLVAPSSAGLFNKAIMQSGPCSEGDAWPYTPEGNWFPRSRATAEREGVSAATQLKCTDPATVLSCLYKKSPEKLLTVSGGGQGFGPVYGGGLLPTSTPKALAAGHFNKVPVMHGTTRDEHRTFVAAIETFTGHLATADDYRNDLRSVLGPDKAERVMQRYPLSAYDSPSEALAAVWTDRAFSCPALTSDKSLSKHVPTWAFEFADATAPWAKGSPPPSFPMGAFHAGELQYLFEDAQFPGPKTDAQRTLSDQMVSYWATFAHHSSPNGTGTPTWRPFRTTTPTVQSLGTGAGGVRPVDLGREHQCGFWQSL</sequence>
<dbReference type="InterPro" id="IPR029058">
    <property type="entry name" value="AB_hydrolase_fold"/>
</dbReference>
<keyword evidence="6" id="KW-1185">Reference proteome</keyword>
<keyword evidence="3" id="KW-0732">Signal</keyword>
<comment type="similarity">
    <text evidence="1 3">Belongs to the type-B carboxylesterase/lipase family.</text>
</comment>
<dbReference type="PROSITE" id="PS00122">
    <property type="entry name" value="CARBOXYLESTERASE_B_1"/>
    <property type="match status" value="1"/>
</dbReference>
<dbReference type="InterPro" id="IPR002018">
    <property type="entry name" value="CarbesteraseB"/>
</dbReference>
<dbReference type="Pfam" id="PF00135">
    <property type="entry name" value="COesterase"/>
    <property type="match status" value="1"/>
</dbReference>
<gene>
    <name evidence="5" type="ORF">VV02_02560</name>
</gene>
<evidence type="ECO:0000313" key="6">
    <source>
        <dbReference type="Proteomes" id="UP000066480"/>
    </source>
</evidence>
<dbReference type="InterPro" id="IPR050309">
    <property type="entry name" value="Type-B_Carboxylest/Lipase"/>
</dbReference>
<dbReference type="AlphaFoldDB" id="A0A0K1JPQ5"/>
<evidence type="ECO:0000256" key="2">
    <source>
        <dbReference type="ARBA" id="ARBA00022801"/>
    </source>
</evidence>